<protein>
    <submittedName>
        <fullName evidence="2">ATPase family associated with various cellular activities (AAA)</fullName>
    </submittedName>
</protein>
<organism evidence="2 3">
    <name type="scientific">Aureimonas jatrophae</name>
    <dbReference type="NCBI Taxonomy" id="1166073"/>
    <lineage>
        <taxon>Bacteria</taxon>
        <taxon>Pseudomonadati</taxon>
        <taxon>Pseudomonadota</taxon>
        <taxon>Alphaproteobacteria</taxon>
        <taxon>Hyphomicrobiales</taxon>
        <taxon>Aurantimonadaceae</taxon>
        <taxon>Aureimonas</taxon>
    </lineage>
</organism>
<sequence length="510" mass="55426">MATVEEDYEALTALKRTSASAQAGEFFPRAEDVVSGCAVYSGETYGDVSKWREVLLGRVDVDGANGAVAALLERYLLTRDPVDLRGLHLRVMEAMPAGLDEILRAAVHASAAGDRSKEVWTFLESACSSGFAWFWFNAWRDPYLVRAGPRSMTADAQLDRVYRGASSSFRQTADRAVKHAALLLGVEERLWAIEKHEFGNFLAAIGWKPEAGSADVAAEETAVAAAEGAVTVVAKPNGKMSPEEKRAWNTMEGIASIPLVPRRFRDPGVVERLYREWPHAADVVAALLSDLVLDAPVRFRPTLLVGKPGTGKTALLQAVVAALDVPSVVYPCSGSSDNSFGGTASRWTSACASTPLELVRQSQVPNGVVILDELEKGPRDTRYGSVADTLLPLLERHTARVFYEIGLNTTSDLSHVSYLATANSRDLPAPILDRFRILEMPIPKVEHLPALCRNVVSAIAAERGLAGLLPPLAPDELEVVARTWRAGSLRRLRRAVETAIDVRERLAVRQ</sequence>
<dbReference type="SUPFAM" id="SSF52540">
    <property type="entry name" value="P-loop containing nucleoside triphosphate hydrolases"/>
    <property type="match status" value="1"/>
</dbReference>
<dbReference type="GO" id="GO:0004176">
    <property type="term" value="F:ATP-dependent peptidase activity"/>
    <property type="evidence" value="ECO:0007669"/>
    <property type="project" value="InterPro"/>
</dbReference>
<dbReference type="Gene3D" id="3.40.50.300">
    <property type="entry name" value="P-loop containing nucleotide triphosphate hydrolases"/>
    <property type="match status" value="1"/>
</dbReference>
<dbReference type="GO" id="GO:0030163">
    <property type="term" value="P:protein catabolic process"/>
    <property type="evidence" value="ECO:0007669"/>
    <property type="project" value="InterPro"/>
</dbReference>
<dbReference type="InterPro" id="IPR027065">
    <property type="entry name" value="Lon_Prtase"/>
</dbReference>
<proteinExistence type="predicted"/>
<dbReference type="AlphaFoldDB" id="A0A1H0M669"/>
<keyword evidence="3" id="KW-1185">Reference proteome</keyword>
<dbReference type="InterPro" id="IPR003959">
    <property type="entry name" value="ATPase_AAA_core"/>
</dbReference>
<dbReference type="GO" id="GO:0005524">
    <property type="term" value="F:ATP binding"/>
    <property type="evidence" value="ECO:0007669"/>
    <property type="project" value="InterPro"/>
</dbReference>
<dbReference type="Proteomes" id="UP000198793">
    <property type="component" value="Unassembled WGS sequence"/>
</dbReference>
<gene>
    <name evidence="2" type="ORF">SAMN05192530_11275</name>
</gene>
<evidence type="ECO:0000259" key="1">
    <source>
        <dbReference type="SMART" id="SM00382"/>
    </source>
</evidence>
<reference evidence="2 3" key="1">
    <citation type="submission" date="2016-10" db="EMBL/GenBank/DDBJ databases">
        <authorList>
            <person name="de Groot N.N."/>
        </authorList>
    </citation>
    <scope>NUCLEOTIDE SEQUENCE [LARGE SCALE GENOMIC DNA]</scope>
    <source>
        <strain evidence="3">L7-484,KACC 16230,DSM 25025</strain>
    </source>
</reference>
<dbReference type="RefSeq" id="WP_090676577.1">
    <property type="nucleotide sequence ID" value="NZ_FNIT01000012.1"/>
</dbReference>
<dbReference type="OrthoDB" id="5297432at2"/>
<dbReference type="EMBL" id="FNIT01000012">
    <property type="protein sequence ID" value="SDO75620.1"/>
    <property type="molecule type" value="Genomic_DNA"/>
</dbReference>
<dbReference type="Pfam" id="PF00004">
    <property type="entry name" value="AAA"/>
    <property type="match status" value="1"/>
</dbReference>
<dbReference type="GO" id="GO:0004252">
    <property type="term" value="F:serine-type endopeptidase activity"/>
    <property type="evidence" value="ECO:0007669"/>
    <property type="project" value="InterPro"/>
</dbReference>
<dbReference type="SMART" id="SM00382">
    <property type="entry name" value="AAA"/>
    <property type="match status" value="1"/>
</dbReference>
<name>A0A1H0M669_9HYPH</name>
<dbReference type="GO" id="GO:0016887">
    <property type="term" value="F:ATP hydrolysis activity"/>
    <property type="evidence" value="ECO:0007669"/>
    <property type="project" value="InterPro"/>
</dbReference>
<evidence type="ECO:0000313" key="2">
    <source>
        <dbReference type="EMBL" id="SDO75620.1"/>
    </source>
</evidence>
<dbReference type="InterPro" id="IPR003593">
    <property type="entry name" value="AAA+_ATPase"/>
</dbReference>
<evidence type="ECO:0000313" key="3">
    <source>
        <dbReference type="Proteomes" id="UP000198793"/>
    </source>
</evidence>
<feature type="domain" description="AAA+ ATPase" evidence="1">
    <location>
        <begin position="298"/>
        <end position="444"/>
    </location>
</feature>
<dbReference type="STRING" id="1166073.SAMN05192530_11275"/>
<accession>A0A1H0M669</accession>
<dbReference type="InterPro" id="IPR027417">
    <property type="entry name" value="P-loop_NTPase"/>
</dbReference>
<dbReference type="PANTHER" id="PTHR10046">
    <property type="entry name" value="ATP DEPENDENT LON PROTEASE FAMILY MEMBER"/>
    <property type="match status" value="1"/>
</dbReference>